<proteinExistence type="predicted"/>
<feature type="compositionally biased region" description="Polar residues" evidence="1">
    <location>
        <begin position="57"/>
        <end position="67"/>
    </location>
</feature>
<feature type="compositionally biased region" description="Basic and acidic residues" evidence="1">
    <location>
        <begin position="83"/>
        <end position="92"/>
    </location>
</feature>
<evidence type="ECO:0000256" key="1">
    <source>
        <dbReference type="SAM" id="MobiDB-lite"/>
    </source>
</evidence>
<evidence type="ECO:0000313" key="2">
    <source>
        <dbReference type="EMBL" id="PWR71407.1"/>
    </source>
</evidence>
<gene>
    <name evidence="2" type="ORF">DK846_11110</name>
</gene>
<feature type="compositionally biased region" description="Basic residues" evidence="1">
    <location>
        <begin position="68"/>
        <end position="82"/>
    </location>
</feature>
<dbReference type="Proteomes" id="UP000245657">
    <property type="component" value="Unassembled WGS sequence"/>
</dbReference>
<dbReference type="AlphaFoldDB" id="A0A2V2N5C1"/>
<sequence length="92" mass="10557">MHSHLYPHLIPIPCARVFRLAARIINTLHRATYKSIKQRISRGILPPNLHIRRPAAQRSNQGSQRHTGSNHKRTMTTTRNKKGHDDSHQAIS</sequence>
<evidence type="ECO:0000313" key="3">
    <source>
        <dbReference type="Proteomes" id="UP000245657"/>
    </source>
</evidence>
<comment type="caution">
    <text evidence="2">The sequence shown here is derived from an EMBL/GenBank/DDBJ whole genome shotgun (WGS) entry which is preliminary data.</text>
</comment>
<organism evidence="2 3">
    <name type="scientific">Methanospirillum lacunae</name>
    <dbReference type="NCBI Taxonomy" id="668570"/>
    <lineage>
        <taxon>Archaea</taxon>
        <taxon>Methanobacteriati</taxon>
        <taxon>Methanobacteriota</taxon>
        <taxon>Stenosarchaea group</taxon>
        <taxon>Methanomicrobia</taxon>
        <taxon>Methanomicrobiales</taxon>
        <taxon>Methanospirillaceae</taxon>
        <taxon>Methanospirillum</taxon>
    </lineage>
</organism>
<name>A0A2V2N5C1_9EURY</name>
<accession>A0A2V2N5C1</accession>
<keyword evidence="3" id="KW-1185">Reference proteome</keyword>
<reference evidence="2 3" key="1">
    <citation type="submission" date="2018-05" db="EMBL/GenBank/DDBJ databases">
        <title>Draft genome of Methanospirillum lacunae Ki8-1.</title>
        <authorList>
            <person name="Dueholm M.S."/>
            <person name="Nielsen P.H."/>
            <person name="Bakmann L.F."/>
            <person name="Otzen D.E."/>
        </authorList>
    </citation>
    <scope>NUCLEOTIDE SEQUENCE [LARGE SCALE GENOMIC DNA]</scope>
    <source>
        <strain evidence="2 3">Ki8-1</strain>
    </source>
</reference>
<dbReference type="EMBL" id="QGMY01000008">
    <property type="protein sequence ID" value="PWR71407.1"/>
    <property type="molecule type" value="Genomic_DNA"/>
</dbReference>
<protein>
    <submittedName>
        <fullName evidence="2">Uncharacterized protein</fullName>
    </submittedName>
</protein>
<feature type="region of interest" description="Disordered" evidence="1">
    <location>
        <begin position="44"/>
        <end position="92"/>
    </location>
</feature>